<evidence type="ECO:0000313" key="7">
    <source>
        <dbReference type="Proteomes" id="UP000318578"/>
    </source>
</evidence>
<feature type="region of interest" description="Disordered" evidence="4">
    <location>
        <begin position="272"/>
        <end position="357"/>
    </location>
</feature>
<dbReference type="InterPro" id="IPR029063">
    <property type="entry name" value="SAM-dependent_MTases_sf"/>
</dbReference>
<dbReference type="Gene3D" id="2.20.130.10">
    <property type="entry name" value="CAC2371-like domains"/>
    <property type="match status" value="1"/>
</dbReference>
<feature type="compositionally biased region" description="Low complexity" evidence="4">
    <location>
        <begin position="334"/>
        <end position="357"/>
    </location>
</feature>
<evidence type="ECO:0000256" key="2">
    <source>
        <dbReference type="ARBA" id="ARBA00022679"/>
    </source>
</evidence>
<evidence type="ECO:0000256" key="3">
    <source>
        <dbReference type="ARBA" id="ARBA00022691"/>
    </source>
</evidence>
<dbReference type="InterPro" id="IPR041698">
    <property type="entry name" value="Methyltransf_25"/>
</dbReference>
<dbReference type="Gene3D" id="3.40.50.150">
    <property type="entry name" value="Vaccinia Virus protein VP39"/>
    <property type="match status" value="1"/>
</dbReference>
<evidence type="ECO:0000256" key="4">
    <source>
        <dbReference type="SAM" id="MobiDB-lite"/>
    </source>
</evidence>
<dbReference type="GO" id="GO:0032259">
    <property type="term" value="P:methylation"/>
    <property type="evidence" value="ECO:0007669"/>
    <property type="project" value="UniProtKB-KW"/>
</dbReference>
<keyword evidence="3" id="KW-0949">S-adenosyl-L-methionine</keyword>
<dbReference type="GO" id="GO:0008168">
    <property type="term" value="F:methyltransferase activity"/>
    <property type="evidence" value="ECO:0007669"/>
    <property type="project" value="UniProtKB-KW"/>
</dbReference>
<proteinExistence type="predicted"/>
<organism evidence="6 7">
    <name type="scientific">Amycolatopsis acidiphila</name>
    <dbReference type="NCBI Taxonomy" id="715473"/>
    <lineage>
        <taxon>Bacteria</taxon>
        <taxon>Bacillati</taxon>
        <taxon>Actinomycetota</taxon>
        <taxon>Actinomycetes</taxon>
        <taxon>Pseudonocardiales</taxon>
        <taxon>Pseudonocardiaceae</taxon>
        <taxon>Amycolatopsis</taxon>
    </lineage>
</organism>
<dbReference type="PANTHER" id="PTHR43464">
    <property type="entry name" value="METHYLTRANSFERASE"/>
    <property type="match status" value="1"/>
</dbReference>
<dbReference type="OrthoDB" id="189743at2"/>
<comment type="caution">
    <text evidence="6">The sequence shown here is derived from an EMBL/GenBank/DDBJ whole genome shotgun (WGS) entry which is preliminary data.</text>
</comment>
<dbReference type="EMBL" id="VJZA01000131">
    <property type="protein sequence ID" value="TVT14680.1"/>
    <property type="molecule type" value="Genomic_DNA"/>
</dbReference>
<reference evidence="6 7" key="1">
    <citation type="submission" date="2019-07" db="EMBL/GenBank/DDBJ databases">
        <title>New species of Amycolatopsis and Streptomyces.</title>
        <authorList>
            <person name="Duangmal K."/>
            <person name="Teo W.F.A."/>
            <person name="Lipun K."/>
        </authorList>
    </citation>
    <scope>NUCLEOTIDE SEQUENCE [LARGE SCALE GENOMIC DNA]</scope>
    <source>
        <strain evidence="6 7">JCM 30562</strain>
    </source>
</reference>
<keyword evidence="7" id="KW-1185">Reference proteome</keyword>
<sequence length="357" mass="39496">MTELIPTHTPARSSRNTMRGNQLTQSNFIYRRPDLAERLRHPNADANAQRWSNLINQHHPDAQSVLDLGCWIGVDAERLARCYTVVGVDVQPHLIAYAREHRPEPDFFVGDISNVRLGRRFDAILCVGNSLSYIHEDPDLEAAFATFSAHAQEDSLLILHTLLAPIGALTPAALRRVEIGDFRATYTDRSEWNPLTQVLTTHRTWLHDDGTTEADVLQRRVLSPPELELRARLAGWEVLSLDFDPPEQAGSAADAVGCMVARFRGAARASWLMPNRPTAAPRKDQRSGPASRTRRDRCTAPASKPVPCTATSMSTSAASPSRRRVNFLQHHDASLTGSMSSPSSTTYSPASLAPSRR</sequence>
<dbReference type="AlphaFoldDB" id="A0A557ZRN6"/>
<dbReference type="Pfam" id="PF13649">
    <property type="entry name" value="Methyltransf_25"/>
    <property type="match status" value="1"/>
</dbReference>
<dbReference type="Proteomes" id="UP000318578">
    <property type="component" value="Unassembled WGS sequence"/>
</dbReference>
<protein>
    <submittedName>
        <fullName evidence="6">Class I SAM-dependent methyltransferase</fullName>
    </submittedName>
</protein>
<dbReference type="PANTHER" id="PTHR43464:SF19">
    <property type="entry name" value="UBIQUINONE BIOSYNTHESIS O-METHYLTRANSFERASE, MITOCHONDRIAL"/>
    <property type="match status" value="1"/>
</dbReference>
<dbReference type="RefSeq" id="WP_144645603.1">
    <property type="nucleotide sequence ID" value="NZ_BNAX01000011.1"/>
</dbReference>
<dbReference type="CDD" id="cd02440">
    <property type="entry name" value="AdoMet_MTases"/>
    <property type="match status" value="1"/>
</dbReference>
<accession>A0A557ZRN6</accession>
<keyword evidence="2 6" id="KW-0808">Transferase</keyword>
<gene>
    <name evidence="6" type="ORF">FNH06_37400</name>
</gene>
<name>A0A557ZRN6_9PSEU</name>
<keyword evidence="1 6" id="KW-0489">Methyltransferase</keyword>
<feature type="compositionally biased region" description="Polar residues" evidence="4">
    <location>
        <begin position="10"/>
        <end position="20"/>
    </location>
</feature>
<feature type="region of interest" description="Disordered" evidence="4">
    <location>
        <begin position="1"/>
        <end position="20"/>
    </location>
</feature>
<evidence type="ECO:0000256" key="1">
    <source>
        <dbReference type="ARBA" id="ARBA00022603"/>
    </source>
</evidence>
<evidence type="ECO:0000313" key="6">
    <source>
        <dbReference type="EMBL" id="TVT14680.1"/>
    </source>
</evidence>
<evidence type="ECO:0000259" key="5">
    <source>
        <dbReference type="Pfam" id="PF13649"/>
    </source>
</evidence>
<dbReference type="SUPFAM" id="SSF53335">
    <property type="entry name" value="S-adenosyl-L-methionine-dependent methyltransferases"/>
    <property type="match status" value="1"/>
</dbReference>
<feature type="compositionally biased region" description="Low complexity" evidence="4">
    <location>
        <begin position="309"/>
        <end position="320"/>
    </location>
</feature>
<feature type="domain" description="Methyltransferase" evidence="5">
    <location>
        <begin position="65"/>
        <end position="150"/>
    </location>
</feature>